<dbReference type="SUPFAM" id="SSF158622">
    <property type="entry name" value="YheA/YmcA-like"/>
    <property type="match status" value="1"/>
</dbReference>
<comment type="caution">
    <text evidence="1">The sequence shown here is derived from an EMBL/GenBank/DDBJ whole genome shotgun (WGS) entry which is preliminary data.</text>
</comment>
<evidence type="ECO:0000313" key="2">
    <source>
        <dbReference type="Proteomes" id="UP000661691"/>
    </source>
</evidence>
<name>A0A926RUY0_9BACL</name>
<organism evidence="1 2">
    <name type="scientific">Polycladospora coralii</name>
    <dbReference type="NCBI Taxonomy" id="2771432"/>
    <lineage>
        <taxon>Bacteria</taxon>
        <taxon>Bacillati</taxon>
        <taxon>Bacillota</taxon>
        <taxon>Bacilli</taxon>
        <taxon>Bacillales</taxon>
        <taxon>Thermoactinomycetaceae</taxon>
        <taxon>Polycladospora</taxon>
    </lineage>
</organism>
<dbReference type="InterPro" id="IPR023378">
    <property type="entry name" value="YheA/YmcA-like_dom_sf"/>
</dbReference>
<dbReference type="RefSeq" id="WP_191142240.1">
    <property type="nucleotide sequence ID" value="NZ_JACXAH010000015.1"/>
</dbReference>
<keyword evidence="2" id="KW-1185">Reference proteome</keyword>
<gene>
    <name evidence="1" type="ORF">IC620_11305</name>
</gene>
<sequence length="134" mass="15201">MDHPVLKQARKCAEQIAKCEEIIRFRVAEEQVNQSDSVQQLIVQIKKKQKELVHAKHYHKHEHLKQIEQNLVDMNERLDRLPIVMEYQQSQVAANDLIQMIQQIIGDTVSQKIEVEVGNPVESGCGSGGSCGCS</sequence>
<accession>A0A926RUY0</accession>
<proteinExistence type="predicted"/>
<dbReference type="AlphaFoldDB" id="A0A926RUY0"/>
<reference evidence="1" key="1">
    <citation type="submission" date="2020-09" db="EMBL/GenBank/DDBJ databases">
        <title>A novel bacterium of genus Hazenella, isolated from South China Sea.</title>
        <authorList>
            <person name="Huang H."/>
            <person name="Mo K."/>
            <person name="Hu Y."/>
        </authorList>
    </citation>
    <scope>NUCLEOTIDE SEQUENCE</scope>
    <source>
        <strain evidence="1">IB182357</strain>
    </source>
</reference>
<dbReference type="PANTHER" id="PTHR38448:SF1">
    <property type="entry name" value="YLBF FAMILY REGULATOR"/>
    <property type="match status" value="1"/>
</dbReference>
<dbReference type="PIRSF" id="PIRSF021287">
    <property type="entry name" value="Biofilm_formation_YmcA"/>
    <property type="match status" value="1"/>
</dbReference>
<evidence type="ECO:0000313" key="1">
    <source>
        <dbReference type="EMBL" id="MBD1372944.1"/>
    </source>
</evidence>
<dbReference type="EMBL" id="JACXAH010000015">
    <property type="protein sequence ID" value="MBD1372944.1"/>
    <property type="molecule type" value="Genomic_DNA"/>
</dbReference>
<dbReference type="Pfam" id="PF06133">
    <property type="entry name" value="Com_YlbF"/>
    <property type="match status" value="1"/>
</dbReference>
<dbReference type="Gene3D" id="1.20.1500.10">
    <property type="entry name" value="YheA/YmcA-like"/>
    <property type="match status" value="1"/>
</dbReference>
<dbReference type="PANTHER" id="PTHR38448">
    <property type="entry name" value="REGULATORY PROTEIN YLBF-RELATED"/>
    <property type="match status" value="1"/>
</dbReference>
<dbReference type="InterPro" id="IPR010368">
    <property type="entry name" value="Com_YlbF"/>
</dbReference>
<dbReference type="InterPro" id="IPR052767">
    <property type="entry name" value="Bact_com_dev_regulator"/>
</dbReference>
<dbReference type="InterPro" id="IPR016783">
    <property type="entry name" value="Biofilm_formation_YmcA"/>
</dbReference>
<dbReference type="Proteomes" id="UP000661691">
    <property type="component" value="Unassembled WGS sequence"/>
</dbReference>
<protein>
    <submittedName>
        <fullName evidence="1">YlbF family regulator</fullName>
    </submittedName>
</protein>